<dbReference type="EMBL" id="BSNS01000002">
    <property type="protein sequence ID" value="GLQ52967.1"/>
    <property type="molecule type" value="Genomic_DNA"/>
</dbReference>
<keyword evidence="3" id="KW-1185">Reference proteome</keyword>
<reference evidence="3" key="1">
    <citation type="journal article" date="2019" name="Int. J. Syst. Evol. Microbiol.">
        <title>The Global Catalogue of Microorganisms (GCM) 10K type strain sequencing project: providing services to taxonomists for standard genome sequencing and annotation.</title>
        <authorList>
            <consortium name="The Broad Institute Genomics Platform"/>
            <consortium name="The Broad Institute Genome Sequencing Center for Infectious Disease"/>
            <person name="Wu L."/>
            <person name="Ma J."/>
        </authorList>
    </citation>
    <scope>NUCLEOTIDE SEQUENCE [LARGE SCALE GENOMIC DNA]</scope>
    <source>
        <strain evidence="3">NBRC 112416</strain>
    </source>
</reference>
<feature type="compositionally biased region" description="Low complexity" evidence="1">
    <location>
        <begin position="60"/>
        <end position="70"/>
    </location>
</feature>
<name>A0ABQ5VYR7_9HYPH</name>
<feature type="region of interest" description="Disordered" evidence="1">
    <location>
        <begin position="1"/>
        <end position="79"/>
    </location>
</feature>
<protein>
    <submittedName>
        <fullName evidence="2">Uncharacterized protein</fullName>
    </submittedName>
</protein>
<dbReference type="Proteomes" id="UP001156691">
    <property type="component" value="Unassembled WGS sequence"/>
</dbReference>
<sequence>MAGLGEGGFDEGDELRSGRATPAGNAGDEPGVHSLKGDKNLHDRRLFVTNDKRQVRENRSSSGLGPRLGSAAPNSVSVPHMERCAGDLLEHFPS</sequence>
<proteinExistence type="predicted"/>
<evidence type="ECO:0000256" key="1">
    <source>
        <dbReference type="SAM" id="MobiDB-lite"/>
    </source>
</evidence>
<accession>A0ABQ5VYR7</accession>
<organism evidence="2 3">
    <name type="scientific">Devosia nitrariae</name>
    <dbReference type="NCBI Taxonomy" id="2071872"/>
    <lineage>
        <taxon>Bacteria</taxon>
        <taxon>Pseudomonadati</taxon>
        <taxon>Pseudomonadota</taxon>
        <taxon>Alphaproteobacteria</taxon>
        <taxon>Hyphomicrobiales</taxon>
        <taxon>Devosiaceae</taxon>
        <taxon>Devosia</taxon>
    </lineage>
</organism>
<comment type="caution">
    <text evidence="2">The sequence shown here is derived from an EMBL/GenBank/DDBJ whole genome shotgun (WGS) entry which is preliminary data.</text>
</comment>
<feature type="compositionally biased region" description="Basic and acidic residues" evidence="1">
    <location>
        <begin position="35"/>
        <end position="59"/>
    </location>
</feature>
<evidence type="ECO:0000313" key="3">
    <source>
        <dbReference type="Proteomes" id="UP001156691"/>
    </source>
</evidence>
<gene>
    <name evidence="2" type="ORF">GCM10010862_02250</name>
</gene>
<evidence type="ECO:0000313" key="2">
    <source>
        <dbReference type="EMBL" id="GLQ52967.1"/>
    </source>
</evidence>